<dbReference type="Pfam" id="PF12763">
    <property type="entry name" value="EH"/>
    <property type="match status" value="2"/>
</dbReference>
<protein>
    <recommendedName>
        <fullName evidence="7">RalBP1-associated Eps domain-containing protein 2</fullName>
    </recommendedName>
</protein>
<dbReference type="CDD" id="cd00052">
    <property type="entry name" value="EH"/>
    <property type="match status" value="1"/>
</dbReference>
<dbReference type="STRING" id="137246.A0A401SAR8"/>
<dbReference type="PROSITE" id="PS50031">
    <property type="entry name" value="EH"/>
    <property type="match status" value="2"/>
</dbReference>
<feature type="domain" description="EH" evidence="3">
    <location>
        <begin position="250"/>
        <end position="335"/>
    </location>
</feature>
<dbReference type="SUPFAM" id="SSF47473">
    <property type="entry name" value="EF-hand"/>
    <property type="match status" value="2"/>
</dbReference>
<evidence type="ECO:0000256" key="2">
    <source>
        <dbReference type="SAM" id="MobiDB-lite"/>
    </source>
</evidence>
<evidence type="ECO:0008006" key="7">
    <source>
        <dbReference type="Google" id="ProtNLM"/>
    </source>
</evidence>
<evidence type="ECO:0000313" key="5">
    <source>
        <dbReference type="EMBL" id="GCC27498.1"/>
    </source>
</evidence>
<dbReference type="InterPro" id="IPR000261">
    <property type="entry name" value="EH_dom"/>
</dbReference>
<dbReference type="GO" id="GO:0006897">
    <property type="term" value="P:endocytosis"/>
    <property type="evidence" value="ECO:0007669"/>
    <property type="project" value="TreeGrafter"/>
</dbReference>
<feature type="compositionally biased region" description="Polar residues" evidence="2">
    <location>
        <begin position="599"/>
        <end position="616"/>
    </location>
</feature>
<evidence type="ECO:0000259" key="3">
    <source>
        <dbReference type="PROSITE" id="PS50031"/>
    </source>
</evidence>
<evidence type="ECO:0000313" key="6">
    <source>
        <dbReference type="Proteomes" id="UP000287033"/>
    </source>
</evidence>
<evidence type="ECO:0000259" key="4">
    <source>
        <dbReference type="PROSITE" id="PS50222"/>
    </source>
</evidence>
<feature type="region of interest" description="Disordered" evidence="2">
    <location>
        <begin position="498"/>
        <end position="522"/>
    </location>
</feature>
<proteinExistence type="predicted"/>
<feature type="domain" description="EF-hand" evidence="4">
    <location>
        <begin position="283"/>
        <end position="318"/>
    </location>
</feature>
<evidence type="ECO:0000256" key="1">
    <source>
        <dbReference type="ARBA" id="ARBA00022837"/>
    </source>
</evidence>
<comment type="caution">
    <text evidence="5">The sequence shown here is derived from an EMBL/GenBank/DDBJ whole genome shotgun (WGS) entry which is preliminary data.</text>
</comment>
<keyword evidence="1" id="KW-0106">Calcium</keyword>
<dbReference type="AlphaFoldDB" id="A0A401SAR8"/>
<dbReference type="PROSITE" id="PS00018">
    <property type="entry name" value="EF_HAND_1"/>
    <property type="match status" value="1"/>
</dbReference>
<keyword evidence="6" id="KW-1185">Reference proteome</keyword>
<reference evidence="5 6" key="1">
    <citation type="journal article" date="2018" name="Nat. Ecol. Evol.">
        <title>Shark genomes provide insights into elasmobranch evolution and the origin of vertebrates.</title>
        <authorList>
            <person name="Hara Y"/>
            <person name="Yamaguchi K"/>
            <person name="Onimaru K"/>
            <person name="Kadota M"/>
            <person name="Koyanagi M"/>
            <person name="Keeley SD"/>
            <person name="Tatsumi K"/>
            <person name="Tanaka K"/>
            <person name="Motone F"/>
            <person name="Kageyama Y"/>
            <person name="Nozu R"/>
            <person name="Adachi N"/>
            <person name="Nishimura O"/>
            <person name="Nakagawa R"/>
            <person name="Tanegashima C"/>
            <person name="Kiyatake I"/>
            <person name="Matsumoto R"/>
            <person name="Murakumo K"/>
            <person name="Nishida K"/>
            <person name="Terakita A"/>
            <person name="Kuratani S"/>
            <person name="Sato K"/>
            <person name="Hyodo S Kuraku.S."/>
        </authorList>
    </citation>
    <scope>NUCLEOTIDE SEQUENCE [LARGE SCALE GENOMIC DNA]</scope>
</reference>
<dbReference type="OrthoDB" id="10045710at2759"/>
<organism evidence="5 6">
    <name type="scientific">Chiloscyllium punctatum</name>
    <name type="common">Brownbanded bambooshark</name>
    <name type="synonym">Hemiscyllium punctatum</name>
    <dbReference type="NCBI Taxonomy" id="137246"/>
    <lineage>
        <taxon>Eukaryota</taxon>
        <taxon>Metazoa</taxon>
        <taxon>Chordata</taxon>
        <taxon>Craniata</taxon>
        <taxon>Vertebrata</taxon>
        <taxon>Chondrichthyes</taxon>
        <taxon>Elasmobranchii</taxon>
        <taxon>Galeomorphii</taxon>
        <taxon>Galeoidea</taxon>
        <taxon>Orectolobiformes</taxon>
        <taxon>Hemiscylliidae</taxon>
        <taxon>Chiloscyllium</taxon>
    </lineage>
</organism>
<feature type="region of interest" description="Disordered" evidence="2">
    <location>
        <begin position="554"/>
        <end position="635"/>
    </location>
</feature>
<feature type="compositionally biased region" description="Pro residues" evidence="2">
    <location>
        <begin position="504"/>
        <end position="514"/>
    </location>
</feature>
<dbReference type="OMA" id="EEVWIIS"/>
<dbReference type="GO" id="GO:0005509">
    <property type="term" value="F:calcium ion binding"/>
    <property type="evidence" value="ECO:0007669"/>
    <property type="project" value="InterPro"/>
</dbReference>
<accession>A0A401SAR8</accession>
<feature type="domain" description="EH" evidence="3">
    <location>
        <begin position="15"/>
        <end position="112"/>
    </location>
</feature>
<dbReference type="GO" id="GO:0005886">
    <property type="term" value="C:plasma membrane"/>
    <property type="evidence" value="ECO:0007669"/>
    <property type="project" value="TreeGrafter"/>
</dbReference>
<dbReference type="InterPro" id="IPR018247">
    <property type="entry name" value="EF_Hand_1_Ca_BS"/>
</dbReference>
<dbReference type="PANTHER" id="PTHR11216:SF64">
    <property type="entry name" value="RALBP1-ASSOCIATED EPS DOMAIN-CONTAINING PROTEIN 2"/>
    <property type="match status" value="1"/>
</dbReference>
<gene>
    <name evidence="5" type="ORF">chiPu_0005922</name>
</gene>
<dbReference type="InterPro" id="IPR011992">
    <property type="entry name" value="EF-hand-dom_pair"/>
</dbReference>
<sequence length="684" mass="76188">MSGDCVVGLVLSEQEEKRFSDLFSLTLTDADTTGRVAVGAKVGELFRASQLPADTLHQIMNLCGAKQLGYFGRSQFYIALKLIAAAQASLPVQLESINCELPLPQFPALKIDNEIQKGNLSQSAEIHGQVGRTISLVSSSRGIETMAGKVVSVQIYENSKCVHLLPDVIKKKGQLAGYVTELVLKQWAFAHEGSPTAGSIVYPSGQTHGNYISKPSLPHSIYTLKQPTDPEIQEDPSDDTDDPWRITEEQREYYFNQFKTLQPDMKSLISGSVAKDLFTKSKLPIRELSHIWELSDVDCDGALTLFEFCAAFHLVVARKNGYSLPATLPETLMPEYLQRSEAFPQLTHEVVLLGSHGNSAVESLAGQQQWMNWNHSEENVIAESVPTKLSASTLQQPERHFHNEKADLIRNTNARFKQVAAECQTREDTFFLPKAGCKELDCSQKRKTRPRSYSSTSAEDAIKKAEVPPTPPPRLPKTHSRASSLDLNKLFQQGNQAVKSGLTQPPPAVPPRPPTVKITPFPNKAETSNVIAEQLEKVQQPNFADFSKFSEQANKESLTDLSSRVKRPSNLGEENSSPTKDVKSRQPPIKPLRRKHQPESQGDSQEQLPRLNSTSAPDAKPHQPLQRMPSKHKKAIQTAVRKNKEVHMILVRLNGELQQQFKEVRKERIALESQLEQLRPVSQT</sequence>
<dbReference type="Proteomes" id="UP000287033">
    <property type="component" value="Unassembled WGS sequence"/>
</dbReference>
<dbReference type="InterPro" id="IPR002048">
    <property type="entry name" value="EF_hand_dom"/>
</dbReference>
<dbReference type="GO" id="GO:0016197">
    <property type="term" value="P:endosomal transport"/>
    <property type="evidence" value="ECO:0007669"/>
    <property type="project" value="TreeGrafter"/>
</dbReference>
<dbReference type="Gene3D" id="1.10.238.10">
    <property type="entry name" value="EF-hand"/>
    <property type="match status" value="2"/>
</dbReference>
<dbReference type="PROSITE" id="PS50222">
    <property type="entry name" value="EF_HAND_2"/>
    <property type="match status" value="1"/>
</dbReference>
<feature type="region of interest" description="Disordered" evidence="2">
    <location>
        <begin position="443"/>
        <end position="481"/>
    </location>
</feature>
<name>A0A401SAR8_CHIPU</name>
<dbReference type="GO" id="GO:0005737">
    <property type="term" value="C:cytoplasm"/>
    <property type="evidence" value="ECO:0007669"/>
    <property type="project" value="TreeGrafter"/>
</dbReference>
<dbReference type="SMART" id="SM00027">
    <property type="entry name" value="EH"/>
    <property type="match status" value="2"/>
</dbReference>
<dbReference type="PANTHER" id="PTHR11216">
    <property type="entry name" value="EH DOMAIN"/>
    <property type="match status" value="1"/>
</dbReference>
<dbReference type="EMBL" id="BEZZ01000167">
    <property type="protein sequence ID" value="GCC27498.1"/>
    <property type="molecule type" value="Genomic_DNA"/>
</dbReference>